<feature type="non-terminal residue" evidence="2">
    <location>
        <position position="1"/>
    </location>
</feature>
<feature type="compositionally biased region" description="Basic residues" evidence="1">
    <location>
        <begin position="128"/>
        <end position="137"/>
    </location>
</feature>
<feature type="compositionally biased region" description="Basic and acidic residues" evidence="1">
    <location>
        <begin position="17"/>
        <end position="26"/>
    </location>
</feature>
<dbReference type="GO" id="GO:0004467">
    <property type="term" value="F:long-chain fatty acid-CoA ligase activity"/>
    <property type="evidence" value="ECO:0007669"/>
    <property type="project" value="UniProtKB-EC"/>
</dbReference>
<proteinExistence type="predicted"/>
<feature type="compositionally biased region" description="Basic and acidic residues" evidence="1">
    <location>
        <begin position="270"/>
        <end position="322"/>
    </location>
</feature>
<feature type="compositionally biased region" description="Gly residues" evidence="1">
    <location>
        <begin position="145"/>
        <end position="154"/>
    </location>
</feature>
<dbReference type="AlphaFoldDB" id="A0A6J4K741"/>
<keyword evidence="2" id="KW-0436">Ligase</keyword>
<evidence type="ECO:0000256" key="1">
    <source>
        <dbReference type="SAM" id="MobiDB-lite"/>
    </source>
</evidence>
<evidence type="ECO:0000313" key="2">
    <source>
        <dbReference type="EMBL" id="CAA9297545.1"/>
    </source>
</evidence>
<feature type="compositionally biased region" description="Basic residues" evidence="1">
    <location>
        <begin position="38"/>
        <end position="49"/>
    </location>
</feature>
<protein>
    <submittedName>
        <fullName evidence="2">Long-chain-fatty-acid--CoA ligase</fullName>
        <ecNumber evidence="2">6.2.1.3</ecNumber>
    </submittedName>
</protein>
<feature type="compositionally biased region" description="Basic residues" evidence="1">
    <location>
        <begin position="163"/>
        <end position="206"/>
    </location>
</feature>
<feature type="region of interest" description="Disordered" evidence="1">
    <location>
        <begin position="1"/>
        <end position="226"/>
    </location>
</feature>
<name>A0A6J4K741_9BACT</name>
<feature type="compositionally biased region" description="Basic and acidic residues" evidence="1">
    <location>
        <begin position="336"/>
        <end position="349"/>
    </location>
</feature>
<dbReference type="EMBL" id="CADCTX010000038">
    <property type="protein sequence ID" value="CAA9297545.1"/>
    <property type="molecule type" value="Genomic_DNA"/>
</dbReference>
<feature type="compositionally biased region" description="Basic and acidic residues" evidence="1">
    <location>
        <begin position="592"/>
        <end position="623"/>
    </location>
</feature>
<accession>A0A6J4K741</accession>
<feature type="compositionally biased region" description="Basic and acidic residues" evidence="1">
    <location>
        <begin position="397"/>
        <end position="450"/>
    </location>
</feature>
<feature type="compositionally biased region" description="Basic and acidic residues" evidence="1">
    <location>
        <begin position="499"/>
        <end position="522"/>
    </location>
</feature>
<feature type="compositionally biased region" description="Basic and acidic residues" evidence="1">
    <location>
        <begin position="207"/>
        <end position="226"/>
    </location>
</feature>
<feature type="region of interest" description="Disordered" evidence="1">
    <location>
        <begin position="264"/>
        <end position="354"/>
    </location>
</feature>
<feature type="non-terminal residue" evidence="2">
    <location>
        <position position="623"/>
    </location>
</feature>
<organism evidence="2">
    <name type="scientific">uncultured Gemmatimonadaceae bacterium</name>
    <dbReference type="NCBI Taxonomy" id="246130"/>
    <lineage>
        <taxon>Bacteria</taxon>
        <taxon>Pseudomonadati</taxon>
        <taxon>Gemmatimonadota</taxon>
        <taxon>Gemmatimonadia</taxon>
        <taxon>Gemmatimonadales</taxon>
        <taxon>Gemmatimonadaceae</taxon>
        <taxon>environmental samples</taxon>
    </lineage>
</organism>
<reference evidence="2" key="1">
    <citation type="submission" date="2020-02" db="EMBL/GenBank/DDBJ databases">
        <authorList>
            <person name="Meier V. D."/>
        </authorList>
    </citation>
    <scope>NUCLEOTIDE SEQUENCE</scope>
    <source>
        <strain evidence="2">AVDCRST_MAG40</strain>
    </source>
</reference>
<feature type="region of interest" description="Disordered" evidence="1">
    <location>
        <begin position="386"/>
        <end position="623"/>
    </location>
</feature>
<gene>
    <name evidence="2" type="ORF">AVDCRST_MAG40-132</name>
</gene>
<feature type="compositionally biased region" description="Basic and acidic residues" evidence="1">
    <location>
        <begin position="55"/>
        <end position="72"/>
    </location>
</feature>
<dbReference type="EC" id="6.2.1.3" evidence="2"/>
<feature type="compositionally biased region" description="Basic and acidic residues" evidence="1">
    <location>
        <begin position="480"/>
        <end position="489"/>
    </location>
</feature>
<sequence>GSEQRAPSPVRAVGRGTGDRGCERRRAAGPPGHPHATLLRRRRAVRPRGRVAVQGRRELAPDLPPRPRDARAPRRARPRGAGGRPGRPRGDHLGEPAGVGDRRLRLPHGARLGRAGVPEPPAGAGRVRAARLRRGGRVRLDGRAGGEGGGGAGRAAGAPPRDRLRRRAVRGRRPHARGARGAGRRARRRRRRRAPPRRGARGAPRRRRDDPLHVGHDGRAEGGDAHPRQPVLERAVAAHAHPVHGAGRGAQLPPAVAHLRAAHRPLPDVQHGHVDRVRGVDRHDRGEHGRGAADARRLGAARVREDLRPRARGGDLGERGQEADLLLGTRRGRPVGRRDARRPHPDGAARRAVRGGAEARLLEAQGARGRAHALLRLGRRAARRGDQQVLLRRRPHDSRGLRAHGDVAGDHVQRAGRRADRNGGRADPRRRGGDRRGRRDPHARAARDARLLQQARGHRRGHRRGRVAAHRRRGRAPRRVRGDHGPQEGHHRHRRRQEHRPAADREQSQDEPLREPGRDARRQAPLPVDAHRARLGPARAVGSGRGDRHDQPRRARRVAGGARQGGGRGAQGVRRLRELRGAEAGGAAGARVLDRPRRAHPQAERPASRRGPDVQGRDRRDVR</sequence>
<feature type="compositionally biased region" description="Basic residues" evidence="1">
    <location>
        <begin position="456"/>
        <end position="479"/>
    </location>
</feature>
<feature type="compositionally biased region" description="Basic and acidic residues" evidence="1">
    <location>
        <begin position="88"/>
        <end position="104"/>
    </location>
</feature>